<dbReference type="Pfam" id="PF00128">
    <property type="entry name" value="Alpha-amylase"/>
    <property type="match status" value="1"/>
</dbReference>
<gene>
    <name evidence="5" type="ORF">FA743_18570</name>
</gene>
<evidence type="ECO:0000313" key="5">
    <source>
        <dbReference type="EMBL" id="TJZ89496.1"/>
    </source>
</evidence>
<dbReference type="SUPFAM" id="SSF51011">
    <property type="entry name" value="Glycosyl hydrolase domain"/>
    <property type="match status" value="1"/>
</dbReference>
<dbReference type="InterPro" id="IPR013780">
    <property type="entry name" value="Glyco_hydro_b"/>
</dbReference>
<keyword evidence="2" id="KW-0378">Hydrolase</keyword>
<dbReference type="RefSeq" id="WP_136887565.1">
    <property type="nucleotide sequence ID" value="NZ_SUNI01000032.1"/>
</dbReference>
<dbReference type="GO" id="GO:0009313">
    <property type="term" value="P:oligosaccharide catabolic process"/>
    <property type="evidence" value="ECO:0007669"/>
    <property type="project" value="TreeGrafter"/>
</dbReference>
<dbReference type="Gene3D" id="3.90.400.10">
    <property type="entry name" value="Oligo-1,6-glucosidase, Domain 2"/>
    <property type="match status" value="1"/>
</dbReference>
<dbReference type="InterPro" id="IPR017853">
    <property type="entry name" value="GH"/>
</dbReference>
<organism evidence="5 6">
    <name type="scientific">Paracoccus gahaiensis</name>
    <dbReference type="NCBI Taxonomy" id="1706839"/>
    <lineage>
        <taxon>Bacteria</taxon>
        <taxon>Pseudomonadati</taxon>
        <taxon>Pseudomonadota</taxon>
        <taxon>Alphaproteobacteria</taxon>
        <taxon>Rhodobacterales</taxon>
        <taxon>Paracoccaceae</taxon>
        <taxon>Paracoccus</taxon>
    </lineage>
</organism>
<dbReference type="OrthoDB" id="9805159at2"/>
<comment type="similarity">
    <text evidence="1">Belongs to the glycosyl hydrolase 13 family.</text>
</comment>
<keyword evidence="3" id="KW-0326">Glycosidase</keyword>
<dbReference type="SUPFAM" id="SSF51445">
    <property type="entry name" value="(Trans)glycosidases"/>
    <property type="match status" value="1"/>
</dbReference>
<evidence type="ECO:0000259" key="4">
    <source>
        <dbReference type="SMART" id="SM00642"/>
    </source>
</evidence>
<dbReference type="Gene3D" id="2.60.40.1180">
    <property type="entry name" value="Golgi alpha-mannosidase II"/>
    <property type="match status" value="1"/>
</dbReference>
<accession>A0A4U0R4C5</accession>
<proteinExistence type="inferred from homology"/>
<dbReference type="SMART" id="SM00642">
    <property type="entry name" value="Aamy"/>
    <property type="match status" value="1"/>
</dbReference>
<evidence type="ECO:0000256" key="2">
    <source>
        <dbReference type="ARBA" id="ARBA00022801"/>
    </source>
</evidence>
<dbReference type="Proteomes" id="UP000309747">
    <property type="component" value="Unassembled WGS sequence"/>
</dbReference>
<dbReference type="PANTHER" id="PTHR10357:SF179">
    <property type="entry name" value="NEUTRAL AND BASIC AMINO ACID TRANSPORT PROTEIN RBAT"/>
    <property type="match status" value="1"/>
</dbReference>
<keyword evidence="6" id="KW-1185">Reference proteome</keyword>
<dbReference type="Gene3D" id="3.20.20.80">
    <property type="entry name" value="Glycosidases"/>
    <property type="match status" value="1"/>
</dbReference>
<dbReference type="CDD" id="cd11333">
    <property type="entry name" value="AmyAc_SI_OligoGlu_DGase"/>
    <property type="match status" value="1"/>
</dbReference>
<reference evidence="5 6" key="1">
    <citation type="submission" date="2019-04" db="EMBL/GenBank/DDBJ databases">
        <authorList>
            <person name="Li J."/>
        </authorList>
    </citation>
    <scope>NUCLEOTIDE SEQUENCE [LARGE SCALE GENOMIC DNA]</scope>
    <source>
        <strain evidence="5 6">KCTC 42687</strain>
    </source>
</reference>
<dbReference type="EMBL" id="SUNI01000032">
    <property type="protein sequence ID" value="TJZ89496.1"/>
    <property type="molecule type" value="Genomic_DNA"/>
</dbReference>
<name>A0A4U0R4C5_9RHOB</name>
<dbReference type="NCBIfam" id="NF008183">
    <property type="entry name" value="PRK10933.1"/>
    <property type="match status" value="1"/>
</dbReference>
<dbReference type="InterPro" id="IPR045857">
    <property type="entry name" value="O16G_dom_2"/>
</dbReference>
<dbReference type="InterPro" id="IPR006047">
    <property type="entry name" value="GH13_cat_dom"/>
</dbReference>
<protein>
    <submittedName>
        <fullName evidence="5">Alpha-glucosidase</fullName>
    </submittedName>
</protein>
<feature type="domain" description="Glycosyl hydrolase family 13 catalytic" evidence="4">
    <location>
        <begin position="15"/>
        <end position="408"/>
    </location>
</feature>
<dbReference type="AlphaFoldDB" id="A0A4U0R4C5"/>
<sequence length="549" mass="62582">MTRQAPWWLDRTAYQIYPRSFADADGDGVGDIPGIIGRLDHLADLGIGLIWLSPVYASPMADNGYDISNYQDIAPEYGTLEDFDRLVAEADRRDIGIIMDLVVNHSSDQHPWFLAAKQDRASPYHDYYYWRDPAPDGGPPDDRRAYFGGPVWTFVPEVGRYVFTLFSPQQPDLNWQNPAVRNAIYTMMRWWLDRGVRGFRMDVIDLIGKDIDRDLIVEGPYLHGFLQEMHREVLAGRDVVTVGESWNVTRETALLYCGRDRKELDMVFQFQHIVAGWDAKHGKWRPQPLDLVAFKKVWTDWQQALEGDGWNSLFLNNHDLPRSVSRYGDTGKWRDRSAKALATAIHLMRGTPFVFQGEEIGMTNAGFTRITQYRDIELIHMHREIREQGLPEHQFLEGAAVTARDNARTPMQWDASPGAGFTTGDPWIAINPNNATINVAAQRDDPMSVLAHYRHLIALRKQHDVIVRGRFVPWLEDHPQIWAYTREWQNERLSVLCNISSQPAHAEIPAGLAGSRTCLICTAHPREAIPAGPIVLDPWEAVVILGDLD</sequence>
<evidence type="ECO:0000256" key="1">
    <source>
        <dbReference type="ARBA" id="ARBA00008061"/>
    </source>
</evidence>
<dbReference type="PANTHER" id="PTHR10357">
    <property type="entry name" value="ALPHA-AMYLASE FAMILY MEMBER"/>
    <property type="match status" value="1"/>
</dbReference>
<evidence type="ECO:0000313" key="6">
    <source>
        <dbReference type="Proteomes" id="UP000309747"/>
    </source>
</evidence>
<dbReference type="FunFam" id="3.20.20.80:FF:000064">
    <property type="entry name" value="Oligo-1,6-glucosidase"/>
    <property type="match status" value="1"/>
</dbReference>
<evidence type="ECO:0000256" key="3">
    <source>
        <dbReference type="ARBA" id="ARBA00023295"/>
    </source>
</evidence>
<dbReference type="GO" id="GO:0004556">
    <property type="term" value="F:alpha-amylase activity"/>
    <property type="evidence" value="ECO:0007669"/>
    <property type="project" value="TreeGrafter"/>
</dbReference>
<comment type="caution">
    <text evidence="5">The sequence shown here is derived from an EMBL/GenBank/DDBJ whole genome shotgun (WGS) entry which is preliminary data.</text>
</comment>